<evidence type="ECO:0000313" key="2">
    <source>
        <dbReference type="Proteomes" id="UP000515160"/>
    </source>
</evidence>
<dbReference type="GeneID" id="117568310"/>
<keyword evidence="2" id="KW-1185">Reference proteome</keyword>
<organism evidence="2 3">
    <name type="scientific">Drosophila albomicans</name>
    <name type="common">Fruit fly</name>
    <dbReference type="NCBI Taxonomy" id="7291"/>
    <lineage>
        <taxon>Eukaryota</taxon>
        <taxon>Metazoa</taxon>
        <taxon>Ecdysozoa</taxon>
        <taxon>Arthropoda</taxon>
        <taxon>Hexapoda</taxon>
        <taxon>Insecta</taxon>
        <taxon>Pterygota</taxon>
        <taxon>Neoptera</taxon>
        <taxon>Endopterygota</taxon>
        <taxon>Diptera</taxon>
        <taxon>Brachycera</taxon>
        <taxon>Muscomorpha</taxon>
        <taxon>Ephydroidea</taxon>
        <taxon>Drosophilidae</taxon>
        <taxon>Drosophila</taxon>
    </lineage>
</organism>
<feature type="compositionally biased region" description="Polar residues" evidence="1">
    <location>
        <begin position="25"/>
        <end position="39"/>
    </location>
</feature>
<name>A0A6P8WM58_DROAB</name>
<feature type="region of interest" description="Disordered" evidence="1">
    <location>
        <begin position="315"/>
        <end position="345"/>
    </location>
</feature>
<dbReference type="OrthoDB" id="7864223at2759"/>
<dbReference type="RefSeq" id="XP_034104751.1">
    <property type="nucleotide sequence ID" value="XM_034248860.2"/>
</dbReference>
<dbReference type="AlphaFoldDB" id="A0A6P8WM58"/>
<evidence type="ECO:0000313" key="3">
    <source>
        <dbReference type="RefSeq" id="XP_034104751.1"/>
    </source>
</evidence>
<sequence length="345" mass="39786">MNLGALARSLSNSLRFGVGSKKQLETPSQANEAASTSSSRKTELSKSCDNNLRLIAPSSDECSHRQQPFNQTISQILQKVSELEHTLYEDQQLEFKLRMALERQTERVHELNFSLDTEKDRNERLVQLLHGVDTDSCSDSEPEAEGLNALVLHSKGNLFESISPLLMQQRYDELSASHRQIHRLLAKKDKAMTLLKCDLEELRCKYDAVVNDQRNEERRLEALWTRFQHMQQKKKQQICILKETLGSASECILHAQLAIESCKPRSAIDEKNLRKFNLSLQFFMSELRNCCCQRKLQELQQQQGRDIDVDEELLQQKQKSCPVAPSRSDSSKHNSKRSQRTRHKH</sequence>
<proteinExistence type="predicted"/>
<feature type="region of interest" description="Disordered" evidence="1">
    <location>
        <begin position="21"/>
        <end position="46"/>
    </location>
</feature>
<reference evidence="3" key="1">
    <citation type="submission" date="2025-08" db="UniProtKB">
        <authorList>
            <consortium name="RefSeq"/>
        </authorList>
    </citation>
    <scope>IDENTIFICATION</scope>
    <source>
        <strain evidence="3">15112-1751.03</strain>
        <tissue evidence="3">Whole Adult</tissue>
    </source>
</reference>
<accession>A0A6P8WM58</accession>
<evidence type="ECO:0000256" key="1">
    <source>
        <dbReference type="SAM" id="MobiDB-lite"/>
    </source>
</evidence>
<feature type="compositionally biased region" description="Basic residues" evidence="1">
    <location>
        <begin position="333"/>
        <end position="345"/>
    </location>
</feature>
<protein>
    <submittedName>
        <fullName evidence="3">Uncharacterized protein LOC117568310 isoform X1</fullName>
    </submittedName>
</protein>
<gene>
    <name evidence="3" type="primary">LOC117568310</name>
</gene>
<dbReference type="Proteomes" id="UP000515160">
    <property type="component" value="Chromosome 3"/>
</dbReference>